<proteinExistence type="inferred from homology"/>
<dbReference type="EC" id="4.2.1.3" evidence="6"/>
<dbReference type="Pfam" id="PF00694">
    <property type="entry name" value="Aconitase_C"/>
    <property type="match status" value="1"/>
</dbReference>
<dbReference type="PANTHER" id="PTHR11670">
    <property type="entry name" value="ACONITASE/IRON-RESPONSIVE ELEMENT FAMILY MEMBER"/>
    <property type="match status" value="1"/>
</dbReference>
<evidence type="ECO:0000256" key="2">
    <source>
        <dbReference type="ARBA" id="ARBA00007185"/>
    </source>
</evidence>
<dbReference type="InterPro" id="IPR015931">
    <property type="entry name" value="Acnase/IPM_dHydase_lsu_aba_1/3"/>
</dbReference>
<evidence type="ECO:0000256" key="4">
    <source>
        <dbReference type="ARBA" id="ARBA00023004"/>
    </source>
</evidence>
<comment type="function">
    <text evidence="6">Catalyzes the isomerization of citrate to isocitrate via cis-aconitate.</text>
</comment>
<sequence length="913" mass="98539">MSANSFGSRDTLRVGDAAYEIYRLDAVEGSARLPYSLKILLENLLRTEDGANITADHIRALGQWDPAAAPSVEIQFTPARVIMQDFTGVPCVVDLATMREAVRDLGGDPARINPLAPAEMVIDHSVIVDFFGGPDSFQRNVDREYERNRERYQFLRWGQTAFDEFKVVPPGTGIVHQVNIEHLARVVMTRDGKAYPDTCVGTDSHTTMENGIGVLGWGVGGIEAEAAMLGQPISMLIPRVVGFKLTGKLPAGATATDLVLTITEMLRKHGVVGKFVEFYGEGVSSVPLANRATIGNMSPEFGSTCAIFPIDGETINYLRLTGRSDEQVALAEAYAKEQGLWLDPSAPEPVFSEYIELDLSTVVPSIAGPKRPQDRIALSTAKETWRRDVRNYVTDFEDDGVDEASKESFPASDAPASNASANGVRPHKPVPVTLADGTSFEIDHGVVTIAAITSCTNTSNPYVMLGAALLAKKAVEKGLTRKPWVKTSLAPGSQVVTGYFERSGLQPYLDKIGFNLVGYGCTTCIGNSGPLPEEISAAIQENDLAVTAVLSGNRNFEGRINPDVKMNYLASPPLVVAYALAGTMDIDLNNEPLGEGADGPVYLKDIWPSPEEVAEVVNSSIDQEMFLRDYADVFKGDEIWQSLPIPTGDTFEWDPASTYVRKAPYFDGMPAQPEPVKDIAGARVLAKLGDSVTTDHISPAGSIKVGTPAAEYLRANGVEVKDFNSYGSRRGNHEVMIRGTFANIRLKNLLLDGVEGGYTRDFTQDGGPQSFIYDASVNYQAAGVPLVVLAGKEYGSGSSRDWAAKGTALLGVRAVIAESYERIHRSNLIGMGVLPLQFPEGETADSLGLTGEETFDITGVEELNSGGIPRTVTVKAGDKEFQAVVRIDTPGEADYYRHGGIMQYVLRSLLAKS</sequence>
<dbReference type="PROSITE" id="PS01244">
    <property type="entry name" value="ACONITASE_2"/>
    <property type="match status" value="1"/>
</dbReference>
<dbReference type="InterPro" id="IPR006249">
    <property type="entry name" value="Aconitase/IRP2"/>
</dbReference>
<dbReference type="CDD" id="cd01580">
    <property type="entry name" value="AcnA_IRP_Swivel"/>
    <property type="match status" value="1"/>
</dbReference>
<dbReference type="GO" id="GO:0003994">
    <property type="term" value="F:aconitate hydratase activity"/>
    <property type="evidence" value="ECO:0007669"/>
    <property type="project" value="UniProtKB-EC"/>
</dbReference>
<comment type="catalytic activity">
    <reaction evidence="6">
        <text>citrate = D-threo-isocitrate</text>
        <dbReference type="Rhea" id="RHEA:10336"/>
        <dbReference type="ChEBI" id="CHEBI:15562"/>
        <dbReference type="ChEBI" id="CHEBI:16947"/>
        <dbReference type="EC" id="4.2.1.3"/>
    </reaction>
</comment>
<feature type="region of interest" description="Disordered" evidence="7">
    <location>
        <begin position="401"/>
        <end position="428"/>
    </location>
</feature>
<dbReference type="SUPFAM" id="SSF52016">
    <property type="entry name" value="LeuD/IlvD-like"/>
    <property type="match status" value="1"/>
</dbReference>
<name>A0ABV8IGN1_9ACTN</name>
<evidence type="ECO:0000256" key="5">
    <source>
        <dbReference type="ARBA" id="ARBA00023014"/>
    </source>
</evidence>
<keyword evidence="6 10" id="KW-0456">Lyase</keyword>
<feature type="domain" description="Aconitase/3-isopropylmalate dehydratase large subunit alpha/beta/alpha" evidence="8">
    <location>
        <begin position="73"/>
        <end position="582"/>
    </location>
</feature>
<keyword evidence="4 6" id="KW-0408">Iron</keyword>
<evidence type="ECO:0000256" key="6">
    <source>
        <dbReference type="RuleBase" id="RU361275"/>
    </source>
</evidence>
<dbReference type="InterPro" id="IPR000573">
    <property type="entry name" value="AconitaseA/IPMdHydase_ssu_swvl"/>
</dbReference>
<dbReference type="InterPro" id="IPR018136">
    <property type="entry name" value="Aconitase_4Fe-4S_BS"/>
</dbReference>
<reference evidence="11" key="1">
    <citation type="journal article" date="2019" name="Int. J. Syst. Evol. Microbiol.">
        <title>The Global Catalogue of Microorganisms (GCM) 10K type strain sequencing project: providing services to taxonomists for standard genome sequencing and annotation.</title>
        <authorList>
            <consortium name="The Broad Institute Genomics Platform"/>
            <consortium name="The Broad Institute Genome Sequencing Center for Infectious Disease"/>
            <person name="Wu L."/>
            <person name="Ma J."/>
        </authorList>
    </citation>
    <scope>NUCLEOTIDE SEQUENCE [LARGE SCALE GENOMIC DNA]</scope>
    <source>
        <strain evidence="11">TBRC 4489</strain>
    </source>
</reference>
<dbReference type="NCBIfam" id="NF009520">
    <property type="entry name" value="PRK12881.1"/>
    <property type="match status" value="1"/>
</dbReference>
<dbReference type="Gene3D" id="3.20.19.10">
    <property type="entry name" value="Aconitase, domain 4"/>
    <property type="match status" value="1"/>
</dbReference>
<dbReference type="SUPFAM" id="SSF53732">
    <property type="entry name" value="Aconitase iron-sulfur domain"/>
    <property type="match status" value="1"/>
</dbReference>
<feature type="compositionally biased region" description="Low complexity" evidence="7">
    <location>
        <begin position="408"/>
        <end position="422"/>
    </location>
</feature>
<gene>
    <name evidence="10" type="primary">acnA</name>
    <name evidence="10" type="ORF">ACFOWE_33145</name>
</gene>
<dbReference type="InterPro" id="IPR001030">
    <property type="entry name" value="Acoase/IPM_deHydtase_lsu_aba"/>
</dbReference>
<dbReference type="Gene3D" id="3.30.499.10">
    <property type="entry name" value="Aconitase, domain 3"/>
    <property type="match status" value="2"/>
</dbReference>
<dbReference type="InterPro" id="IPR015928">
    <property type="entry name" value="Aconitase/3IPM_dehydase_swvl"/>
</dbReference>
<dbReference type="PROSITE" id="PS00450">
    <property type="entry name" value="ACONITASE_1"/>
    <property type="match status" value="1"/>
</dbReference>
<comment type="cofactor">
    <cofactor evidence="1">
        <name>[4Fe-4S] cluster</name>
        <dbReference type="ChEBI" id="CHEBI:49883"/>
    </cofactor>
</comment>
<evidence type="ECO:0000313" key="10">
    <source>
        <dbReference type="EMBL" id="MFC4063152.1"/>
    </source>
</evidence>
<dbReference type="EMBL" id="JBHSBM010000077">
    <property type="protein sequence ID" value="MFC4063152.1"/>
    <property type="molecule type" value="Genomic_DNA"/>
</dbReference>
<dbReference type="NCBIfam" id="TIGR01341">
    <property type="entry name" value="aconitase_1"/>
    <property type="match status" value="1"/>
</dbReference>
<evidence type="ECO:0000313" key="11">
    <source>
        <dbReference type="Proteomes" id="UP001595850"/>
    </source>
</evidence>
<evidence type="ECO:0000259" key="8">
    <source>
        <dbReference type="Pfam" id="PF00330"/>
    </source>
</evidence>
<protein>
    <recommendedName>
        <fullName evidence="6">Aconitate hydratase</fullName>
        <shortName evidence="6">Aconitase</shortName>
        <ecNumber evidence="6">4.2.1.3</ecNumber>
    </recommendedName>
</protein>
<dbReference type="RefSeq" id="WP_377294906.1">
    <property type="nucleotide sequence ID" value="NZ_JBHSBM010000077.1"/>
</dbReference>
<comment type="caution">
    <text evidence="10">The sequence shown here is derived from an EMBL/GenBank/DDBJ whole genome shotgun (WGS) entry which is preliminary data.</text>
</comment>
<keyword evidence="3" id="KW-0479">Metal-binding</keyword>
<dbReference type="Pfam" id="PF00330">
    <property type="entry name" value="Aconitase"/>
    <property type="match status" value="1"/>
</dbReference>
<evidence type="ECO:0000256" key="7">
    <source>
        <dbReference type="SAM" id="MobiDB-lite"/>
    </source>
</evidence>
<evidence type="ECO:0000256" key="3">
    <source>
        <dbReference type="ARBA" id="ARBA00022723"/>
    </source>
</evidence>
<accession>A0ABV8IGN1</accession>
<comment type="similarity">
    <text evidence="2 6">Belongs to the aconitase/IPM isomerase family.</text>
</comment>
<keyword evidence="11" id="KW-1185">Reference proteome</keyword>
<keyword evidence="5 6" id="KW-0411">Iron-sulfur</keyword>
<evidence type="ECO:0000256" key="1">
    <source>
        <dbReference type="ARBA" id="ARBA00001966"/>
    </source>
</evidence>
<dbReference type="PRINTS" id="PR00415">
    <property type="entry name" value="ACONITASE"/>
</dbReference>
<keyword evidence="6" id="KW-0004">4Fe-4S</keyword>
<dbReference type="Proteomes" id="UP001595850">
    <property type="component" value="Unassembled WGS sequence"/>
</dbReference>
<dbReference type="Gene3D" id="6.10.190.10">
    <property type="match status" value="1"/>
</dbReference>
<dbReference type="InterPro" id="IPR036008">
    <property type="entry name" value="Aconitase_4Fe-4S_dom"/>
</dbReference>
<dbReference type="InterPro" id="IPR044137">
    <property type="entry name" value="AcnA_IRP_Swivel"/>
</dbReference>
<dbReference type="CDD" id="cd01586">
    <property type="entry name" value="AcnA_IRP"/>
    <property type="match status" value="1"/>
</dbReference>
<evidence type="ECO:0000259" key="9">
    <source>
        <dbReference type="Pfam" id="PF00694"/>
    </source>
</evidence>
<dbReference type="NCBIfam" id="NF006757">
    <property type="entry name" value="PRK09277.1"/>
    <property type="match status" value="1"/>
</dbReference>
<feature type="domain" description="Aconitase A/isopropylmalate dehydratase small subunit swivel" evidence="9">
    <location>
        <begin position="710"/>
        <end position="840"/>
    </location>
</feature>
<organism evidence="10 11">
    <name type="scientific">Planomonospora corallina</name>
    <dbReference type="NCBI Taxonomy" id="1806052"/>
    <lineage>
        <taxon>Bacteria</taxon>
        <taxon>Bacillati</taxon>
        <taxon>Actinomycetota</taxon>
        <taxon>Actinomycetes</taxon>
        <taxon>Streptosporangiales</taxon>
        <taxon>Streptosporangiaceae</taxon>
        <taxon>Planomonospora</taxon>
    </lineage>
</organism>